<evidence type="ECO:0000259" key="1">
    <source>
        <dbReference type="Pfam" id="PF00561"/>
    </source>
</evidence>
<dbReference type="InterPro" id="IPR029058">
    <property type="entry name" value="AB_hydrolase_fold"/>
</dbReference>
<dbReference type="Proteomes" id="UP000251993">
    <property type="component" value="Chromosome"/>
</dbReference>
<evidence type="ECO:0000259" key="2">
    <source>
        <dbReference type="Pfam" id="PF02627"/>
    </source>
</evidence>
<dbReference type="Gene3D" id="1.20.1290.10">
    <property type="entry name" value="AhpD-like"/>
    <property type="match status" value="1"/>
</dbReference>
<dbReference type="InterPro" id="IPR026968">
    <property type="entry name" value="PcaD/CatD"/>
</dbReference>
<dbReference type="Pfam" id="PF00561">
    <property type="entry name" value="Abhydrolase_1"/>
    <property type="match status" value="1"/>
</dbReference>
<organism evidence="3 4">
    <name type="scientific">Runella rosea</name>
    <dbReference type="NCBI Taxonomy" id="2259595"/>
    <lineage>
        <taxon>Bacteria</taxon>
        <taxon>Pseudomonadati</taxon>
        <taxon>Bacteroidota</taxon>
        <taxon>Cytophagia</taxon>
        <taxon>Cytophagales</taxon>
        <taxon>Spirosomataceae</taxon>
        <taxon>Runella</taxon>
    </lineage>
</organism>
<dbReference type="GO" id="GO:0047570">
    <property type="term" value="F:3-oxoadipate enol-lactonase activity"/>
    <property type="evidence" value="ECO:0007669"/>
    <property type="project" value="InterPro"/>
</dbReference>
<dbReference type="OrthoDB" id="9780932at2"/>
<dbReference type="InterPro" id="IPR052512">
    <property type="entry name" value="4CMD/NDH-1_regulator"/>
</dbReference>
<dbReference type="EMBL" id="CP030850">
    <property type="protein sequence ID" value="AXE17134.1"/>
    <property type="molecule type" value="Genomic_DNA"/>
</dbReference>
<proteinExistence type="predicted"/>
<gene>
    <name evidence="3" type="ORF">DR864_04990</name>
</gene>
<sequence>MKTNYKLQGTPNSPVLIFSNSLGSEMMMWDELVPHVLPYFRVLQYDTRGHGGSYEESSSVESYTIGLLGQDVIDLMDSLGIETACYCGLSMGGLIGQWLGIHYPNRFKKIVLSNTGAKIGNDERWNSRIETITQQGMQAIVDDTMERWFTESFRQQNPQRVAETKAMFLRSHVAGYAACCGAIRDADFRETLMKLSVETLVITGDEDPVTNVEQAEFLAKHIPHASLKVLNARHLASTELPQEYAQTLIDFLVGNTAFEKGMHVRRSVLGEAHVDKANANINPFNADFQSFITNYAWGEIWTRPDLSKHNRSLITLAMLIALNRKTEFKMHVRAAFNNGVTVAEIKEIIMHSALYCGLPAANEAFHTAQEVINELNITT</sequence>
<dbReference type="SUPFAM" id="SSF53474">
    <property type="entry name" value="alpha/beta-Hydrolases"/>
    <property type="match status" value="1"/>
</dbReference>
<accession>A0A344TER3</accession>
<protein>
    <submittedName>
        <fullName evidence="3">AraC family transcriptional regulator</fullName>
    </submittedName>
</protein>
<dbReference type="Gene3D" id="3.40.50.1820">
    <property type="entry name" value="alpha/beta hydrolase"/>
    <property type="match status" value="1"/>
</dbReference>
<dbReference type="PANTHER" id="PTHR33570">
    <property type="entry name" value="4-CARBOXYMUCONOLACTONE DECARBOXYLASE FAMILY PROTEIN"/>
    <property type="match status" value="1"/>
</dbReference>
<dbReference type="InterPro" id="IPR000073">
    <property type="entry name" value="AB_hydrolase_1"/>
</dbReference>
<evidence type="ECO:0000313" key="4">
    <source>
        <dbReference type="Proteomes" id="UP000251993"/>
    </source>
</evidence>
<reference evidence="3 4" key="1">
    <citation type="submission" date="2018-07" db="EMBL/GenBank/DDBJ databases">
        <title>Genome sequencing of Runella.</title>
        <authorList>
            <person name="Baek M.-G."/>
            <person name="Yi H."/>
        </authorList>
    </citation>
    <scope>NUCLEOTIDE SEQUENCE [LARGE SCALE GENOMIC DNA]</scope>
    <source>
        <strain evidence="3 4">HYN0085</strain>
    </source>
</reference>
<dbReference type="GO" id="GO:0042952">
    <property type="term" value="P:beta-ketoadipate pathway"/>
    <property type="evidence" value="ECO:0007669"/>
    <property type="project" value="InterPro"/>
</dbReference>
<dbReference type="Pfam" id="PF02627">
    <property type="entry name" value="CMD"/>
    <property type="match status" value="1"/>
</dbReference>
<name>A0A344TER3_9BACT</name>
<dbReference type="KEGG" id="run:DR864_04990"/>
<dbReference type="PANTHER" id="PTHR33570:SF2">
    <property type="entry name" value="CARBOXYMUCONOLACTONE DECARBOXYLASE-LIKE DOMAIN-CONTAINING PROTEIN"/>
    <property type="match status" value="1"/>
</dbReference>
<dbReference type="RefSeq" id="WP_114065920.1">
    <property type="nucleotide sequence ID" value="NZ_CP030850.1"/>
</dbReference>
<dbReference type="InterPro" id="IPR003779">
    <property type="entry name" value="CMD-like"/>
</dbReference>
<dbReference type="NCBIfam" id="TIGR02425">
    <property type="entry name" value="decarb_PcaC"/>
    <property type="match status" value="1"/>
</dbReference>
<dbReference type="SUPFAM" id="SSF69118">
    <property type="entry name" value="AhpD-like"/>
    <property type="match status" value="1"/>
</dbReference>
<dbReference type="AlphaFoldDB" id="A0A344TER3"/>
<dbReference type="InterPro" id="IPR029032">
    <property type="entry name" value="AhpD-like"/>
</dbReference>
<dbReference type="GO" id="GO:0051920">
    <property type="term" value="F:peroxiredoxin activity"/>
    <property type="evidence" value="ECO:0007669"/>
    <property type="project" value="InterPro"/>
</dbReference>
<evidence type="ECO:0000313" key="3">
    <source>
        <dbReference type="EMBL" id="AXE17134.1"/>
    </source>
</evidence>
<feature type="domain" description="AB hydrolase-1" evidence="1">
    <location>
        <begin position="14"/>
        <end position="236"/>
    </location>
</feature>
<keyword evidence="4" id="KW-1185">Reference proteome</keyword>
<dbReference type="NCBIfam" id="TIGR02427">
    <property type="entry name" value="protocat_pcaD"/>
    <property type="match status" value="1"/>
</dbReference>
<dbReference type="InterPro" id="IPR012788">
    <property type="entry name" value="Decarb_PcaC"/>
</dbReference>
<dbReference type="PRINTS" id="PR00111">
    <property type="entry name" value="ABHYDROLASE"/>
</dbReference>
<feature type="domain" description="Carboxymuconolactone decarboxylase-like" evidence="2">
    <location>
        <begin position="287"/>
        <end position="370"/>
    </location>
</feature>